<proteinExistence type="predicted"/>
<feature type="transmembrane region" description="Helical" evidence="1">
    <location>
        <begin position="12"/>
        <end position="34"/>
    </location>
</feature>
<reference evidence="2" key="1">
    <citation type="submission" date="2020-10" db="EMBL/GenBank/DDBJ databases">
        <authorList>
            <person name="Gilroy R."/>
        </authorList>
    </citation>
    <scope>NUCLEOTIDE SEQUENCE</scope>
    <source>
        <strain evidence="2">CHK195-11698</strain>
    </source>
</reference>
<dbReference type="Pfam" id="PF07314">
    <property type="entry name" value="Lit"/>
    <property type="match status" value="1"/>
</dbReference>
<keyword evidence="1" id="KW-0472">Membrane</keyword>
<dbReference type="EMBL" id="DVMJ01000004">
    <property type="protein sequence ID" value="HIU12561.1"/>
    <property type="molecule type" value="Genomic_DNA"/>
</dbReference>
<evidence type="ECO:0000313" key="3">
    <source>
        <dbReference type="Proteomes" id="UP000824175"/>
    </source>
</evidence>
<sequence>MSKKLRDILLSFDCCLFLLLTAVFVTILVCPVIHHWDIERYGLCELSGLSKEMIQADFHRLTSYLWIWHREPLRLAYFPMSEQGAIHFADVKALLDSLQLIWLVSGIGSLIFGYRHIRRHEYEFIKYTAWLAIFGPIGLALVASINFNAAFTLFHQIFFSNDYWIFDARVDPVILILPEGFFMHCFLAIILIVVLLAAAMLWLYRYYGRKELNAV</sequence>
<name>A0A9D1HLD5_9FIRM</name>
<keyword evidence="1" id="KW-0812">Transmembrane</keyword>
<keyword evidence="1" id="KW-1133">Transmembrane helix</keyword>
<dbReference type="AlphaFoldDB" id="A0A9D1HLD5"/>
<dbReference type="Proteomes" id="UP000824175">
    <property type="component" value="Unassembled WGS sequence"/>
</dbReference>
<dbReference type="InterPro" id="IPR010178">
    <property type="entry name" value="Lit"/>
</dbReference>
<accession>A0A9D1HLD5</accession>
<reference evidence="2" key="2">
    <citation type="journal article" date="2021" name="PeerJ">
        <title>Extensive microbial diversity within the chicken gut microbiome revealed by metagenomics and culture.</title>
        <authorList>
            <person name="Gilroy R."/>
            <person name="Ravi A."/>
            <person name="Getino M."/>
            <person name="Pursley I."/>
            <person name="Horton D.L."/>
            <person name="Alikhan N.F."/>
            <person name="Baker D."/>
            <person name="Gharbi K."/>
            <person name="Hall N."/>
            <person name="Watson M."/>
            <person name="Adriaenssens E.M."/>
            <person name="Foster-Nyarko E."/>
            <person name="Jarju S."/>
            <person name="Secka A."/>
            <person name="Antonio M."/>
            <person name="Oren A."/>
            <person name="Chaudhuri R.R."/>
            <person name="La Ragione R."/>
            <person name="Hildebrand F."/>
            <person name="Pallen M.J."/>
        </authorList>
    </citation>
    <scope>NUCLEOTIDE SEQUENCE</scope>
    <source>
        <strain evidence="2">CHK195-11698</strain>
    </source>
</reference>
<feature type="transmembrane region" description="Helical" evidence="1">
    <location>
        <begin position="181"/>
        <end position="204"/>
    </location>
</feature>
<organism evidence="2 3">
    <name type="scientific">Candidatus Fimiplasma intestinipullorum</name>
    <dbReference type="NCBI Taxonomy" id="2840825"/>
    <lineage>
        <taxon>Bacteria</taxon>
        <taxon>Bacillati</taxon>
        <taxon>Bacillota</taxon>
        <taxon>Clostridia</taxon>
        <taxon>Eubacteriales</taxon>
        <taxon>Candidatus Fimiplasma</taxon>
    </lineage>
</organism>
<protein>
    <submittedName>
        <fullName evidence="2">TIGR01906 family membrane protein</fullName>
    </submittedName>
</protein>
<feature type="transmembrane region" description="Helical" evidence="1">
    <location>
        <begin position="100"/>
        <end position="117"/>
    </location>
</feature>
<gene>
    <name evidence="2" type="ORF">IAD15_00590</name>
</gene>
<comment type="caution">
    <text evidence="2">The sequence shown here is derived from an EMBL/GenBank/DDBJ whole genome shotgun (WGS) entry which is preliminary data.</text>
</comment>
<evidence type="ECO:0000313" key="2">
    <source>
        <dbReference type="EMBL" id="HIU12561.1"/>
    </source>
</evidence>
<evidence type="ECO:0000256" key="1">
    <source>
        <dbReference type="SAM" id="Phobius"/>
    </source>
</evidence>
<feature type="transmembrane region" description="Helical" evidence="1">
    <location>
        <begin position="129"/>
        <end position="154"/>
    </location>
</feature>
<dbReference type="NCBIfam" id="TIGR01906">
    <property type="entry name" value="integ_TIGR01906"/>
    <property type="match status" value="1"/>
</dbReference>